<dbReference type="SUPFAM" id="SSF144232">
    <property type="entry name" value="HIT/MYND zinc finger-like"/>
    <property type="match status" value="1"/>
</dbReference>
<organism evidence="1 2">
    <name type="scientific">Glomus cerebriforme</name>
    <dbReference type="NCBI Taxonomy" id="658196"/>
    <lineage>
        <taxon>Eukaryota</taxon>
        <taxon>Fungi</taxon>
        <taxon>Fungi incertae sedis</taxon>
        <taxon>Mucoromycota</taxon>
        <taxon>Glomeromycotina</taxon>
        <taxon>Glomeromycetes</taxon>
        <taxon>Glomerales</taxon>
        <taxon>Glomeraceae</taxon>
        <taxon>Glomus</taxon>
    </lineage>
</organism>
<dbReference type="Proteomes" id="UP000265703">
    <property type="component" value="Unassembled WGS sequence"/>
</dbReference>
<sequence length="290" mass="33498">MGLIITKEPLKTSILNKKSFQVPIFKENDDDLKYNNKNSIIINELLNEAERKIKSCEYTETEKILQLAINFGSPYSAAKLGYNNLQGLNSTLKPNYALSAAYYLIALKFIKTIPNKEWDVNLILEVIEGLTELYRFHFNHQRDLLIWNHGIKMMKFIENTLKDPNVLMDKEIQKIKALKIHITFCLALTAEFESKFTSNYKEAVNLYYKCEQVGRCGIKVADKLIKKAHTKFRLLESRVPRVQPICATCNFEAKNLKAIWNLLVCSKCQTVACCSRECLKNHLNLHKKSN</sequence>
<evidence type="ECO:0000313" key="1">
    <source>
        <dbReference type="EMBL" id="RIA90543.1"/>
    </source>
</evidence>
<accession>A0A397SX58</accession>
<proteinExistence type="predicted"/>
<dbReference type="EMBL" id="QKYT01000178">
    <property type="protein sequence ID" value="RIA90543.1"/>
    <property type="molecule type" value="Genomic_DNA"/>
</dbReference>
<gene>
    <name evidence="1" type="ORF">C1645_769803</name>
</gene>
<protein>
    <recommendedName>
        <fullName evidence="3">MYND-type domain-containing protein</fullName>
    </recommendedName>
</protein>
<comment type="caution">
    <text evidence="1">The sequence shown here is derived from an EMBL/GenBank/DDBJ whole genome shotgun (WGS) entry which is preliminary data.</text>
</comment>
<keyword evidence="2" id="KW-1185">Reference proteome</keyword>
<reference evidence="1 2" key="1">
    <citation type="submission" date="2018-06" db="EMBL/GenBank/DDBJ databases">
        <title>Comparative genomics reveals the genomic features of Rhizophagus irregularis, R. cerebriforme, R. diaphanum and Gigaspora rosea, and their symbiotic lifestyle signature.</title>
        <authorList>
            <person name="Morin E."/>
            <person name="San Clemente H."/>
            <person name="Chen E.C.H."/>
            <person name="De La Providencia I."/>
            <person name="Hainaut M."/>
            <person name="Kuo A."/>
            <person name="Kohler A."/>
            <person name="Murat C."/>
            <person name="Tang N."/>
            <person name="Roy S."/>
            <person name="Loubradou J."/>
            <person name="Henrissat B."/>
            <person name="Grigoriev I.V."/>
            <person name="Corradi N."/>
            <person name="Roux C."/>
            <person name="Martin F.M."/>
        </authorList>
    </citation>
    <scope>NUCLEOTIDE SEQUENCE [LARGE SCALE GENOMIC DNA]</scope>
    <source>
        <strain evidence="1 2">DAOM 227022</strain>
    </source>
</reference>
<name>A0A397SX58_9GLOM</name>
<dbReference type="AlphaFoldDB" id="A0A397SX58"/>
<dbReference type="OrthoDB" id="2307351at2759"/>
<dbReference type="Gene3D" id="6.10.140.2220">
    <property type="match status" value="1"/>
</dbReference>
<evidence type="ECO:0008006" key="3">
    <source>
        <dbReference type="Google" id="ProtNLM"/>
    </source>
</evidence>
<evidence type="ECO:0000313" key="2">
    <source>
        <dbReference type="Proteomes" id="UP000265703"/>
    </source>
</evidence>